<evidence type="ECO:0000313" key="2">
    <source>
        <dbReference type="EMBL" id="CAD7450174.1"/>
    </source>
</evidence>
<feature type="region of interest" description="Disordered" evidence="1">
    <location>
        <begin position="24"/>
        <end position="74"/>
    </location>
</feature>
<feature type="compositionally biased region" description="Low complexity" evidence="1">
    <location>
        <begin position="954"/>
        <end position="985"/>
    </location>
</feature>
<accession>A0A7R9FB09</accession>
<feature type="compositionally biased region" description="Low complexity" evidence="1">
    <location>
        <begin position="57"/>
        <end position="69"/>
    </location>
</feature>
<evidence type="ECO:0000256" key="1">
    <source>
        <dbReference type="SAM" id="MobiDB-lite"/>
    </source>
</evidence>
<dbReference type="EMBL" id="OD573851">
    <property type="protein sequence ID" value="CAD7450174.1"/>
    <property type="molecule type" value="Genomic_DNA"/>
</dbReference>
<reference evidence="2" key="1">
    <citation type="submission" date="2020-11" db="EMBL/GenBank/DDBJ databases">
        <authorList>
            <person name="Tran Van P."/>
        </authorList>
    </citation>
    <scope>NUCLEOTIDE SEQUENCE</scope>
</reference>
<organism evidence="2">
    <name type="scientific">Timema bartmani</name>
    <dbReference type="NCBI Taxonomy" id="61472"/>
    <lineage>
        <taxon>Eukaryota</taxon>
        <taxon>Metazoa</taxon>
        <taxon>Ecdysozoa</taxon>
        <taxon>Arthropoda</taxon>
        <taxon>Hexapoda</taxon>
        <taxon>Insecta</taxon>
        <taxon>Pterygota</taxon>
        <taxon>Neoptera</taxon>
        <taxon>Polyneoptera</taxon>
        <taxon>Phasmatodea</taxon>
        <taxon>Timematodea</taxon>
        <taxon>Timematoidea</taxon>
        <taxon>Timematidae</taxon>
        <taxon>Timema</taxon>
    </lineage>
</organism>
<feature type="compositionally biased region" description="Polar residues" evidence="1">
    <location>
        <begin position="335"/>
        <end position="353"/>
    </location>
</feature>
<feature type="compositionally biased region" description="Low complexity" evidence="1">
    <location>
        <begin position="476"/>
        <end position="492"/>
    </location>
</feature>
<feature type="region of interest" description="Disordered" evidence="1">
    <location>
        <begin position="877"/>
        <end position="985"/>
    </location>
</feature>
<feature type="compositionally biased region" description="Low complexity" evidence="1">
    <location>
        <begin position="354"/>
        <end position="376"/>
    </location>
</feature>
<protein>
    <submittedName>
        <fullName evidence="2">Uncharacterized protein</fullName>
    </submittedName>
</protein>
<feature type="compositionally biased region" description="Polar residues" evidence="1">
    <location>
        <begin position="644"/>
        <end position="657"/>
    </location>
</feature>
<feature type="compositionally biased region" description="Basic and acidic residues" evidence="1">
    <location>
        <begin position="184"/>
        <end position="194"/>
    </location>
</feature>
<feature type="region of interest" description="Disordered" evidence="1">
    <location>
        <begin position="1053"/>
        <end position="1072"/>
    </location>
</feature>
<name>A0A7R9FB09_9NEOP</name>
<feature type="compositionally biased region" description="Basic and acidic residues" evidence="1">
    <location>
        <begin position="161"/>
        <end position="172"/>
    </location>
</feature>
<feature type="compositionally biased region" description="Polar residues" evidence="1">
    <location>
        <begin position="313"/>
        <end position="322"/>
    </location>
</feature>
<feature type="region of interest" description="Disordered" evidence="1">
    <location>
        <begin position="590"/>
        <end position="726"/>
    </location>
</feature>
<gene>
    <name evidence="2" type="ORF">TBIB3V08_LOCUS12445</name>
</gene>
<sequence length="1072" mass="115645">MFTFPLGLEAKTFSHVVMTDTLVTGPGSRRREPEIHPRQPQVRHGAAAGSVLGLIHGEGQPGEQQRPGGRQSGAQTGIERSWLYAGTDWLASARDGVKRLGTDNQYIQTLNLQANFQEPDTASSVIAPVTHQLLSRSFSQRRSFADAREEDLVETAPRARTSFDSREIADKPLRRRIPSSVKPEATDDNTKGRSDVNTAAGEDVQRIRGGRRKSSTHAPEASADNVGRSPPRRSRTTTISPAQEQPTSGFDGARRRSSPKDTVLTSPSDATPRRRGPANEGNDAVPQEIGSRVTSSSGGSHEISKNSRRKPSRTSAPTTSDDASPLRSRGGARRQPSTQETVGRSSRTGSGRQTATTITTTTSTTTTSSPPVAVTVKDVEELQVTASSEPEGTAGTRDHIPVVETVDDLPANTGPASIVDAFSTTSKVNGPNYGKPRESVGGSVDVSKISRNAAGSRNASPSSNDRRKKTFSRSTTAEQASESQSVESSTAAIFSRRKSLRNQAADRDENIPTSRKQTLRNWRTTHSPLDQDELISASAVPEAANLISFPVEVVSTTRGPEVVPNELNAIPELVQPVNAEQGFRRLRVSLRKDQTDASGDAGSQEIVRTRPSSRSNAASGKRDSENTPVRSETVPKFNKRPSRPATSDDANLAPTSSNRDRTTESSVADVMSGRRIVATEPLRRGVNPQISKGRPKDPFKFEPRRPGRLSSSANAYRTSHEQVEVRPEAGVTLEETQPMEVQETRDILKNVRYTEQIEPSRSPQSDLEESFITRSSQQVVTITVLPETTSAIQVHPRHHPDFGKEDTFWKALFCTRKSPEVVVGRTGNLAVGALWLVGPHRSGGSTGAPVNSLFSSRSPDFPTRFANLRNKYRASLDAEAKASSGTRTRKYQKPGSDVAPATESSRQIPATLAGRPEHGPRHRFSPGAAERPLFSAGYRKSSSPPSPLEEDVSRPSSTPSRSTSGIRRSVPVTPPSDLSTTSSSVGVPRFSARYKSDLLRAATGLRATTTPVYLPTVPTVRPNTSTTTEGTSIVSSTLGRGVISRRQTGDAFPLGKPVVMSPSAQPMREDLT</sequence>
<feature type="compositionally biased region" description="Polar residues" evidence="1">
    <location>
        <begin position="449"/>
        <end position="463"/>
    </location>
</feature>
<feature type="compositionally biased region" description="Polar residues" evidence="1">
    <location>
        <begin position="511"/>
        <end position="523"/>
    </location>
</feature>
<dbReference type="AlphaFoldDB" id="A0A7R9FB09"/>
<feature type="region of interest" description="Disordered" evidence="1">
    <location>
        <begin position="140"/>
        <end position="523"/>
    </location>
</feature>
<proteinExistence type="predicted"/>
<feature type="compositionally biased region" description="Basic and acidic residues" evidence="1">
    <location>
        <begin position="694"/>
        <end position="705"/>
    </location>
</feature>